<evidence type="ECO:0000256" key="1">
    <source>
        <dbReference type="ARBA" id="ARBA00038310"/>
    </source>
</evidence>
<dbReference type="Gene3D" id="3.20.20.140">
    <property type="entry name" value="Metal-dependent hydrolases"/>
    <property type="match status" value="1"/>
</dbReference>
<protein>
    <submittedName>
        <fullName evidence="3">Amidohydrolase family protein</fullName>
    </submittedName>
</protein>
<evidence type="ECO:0000313" key="4">
    <source>
        <dbReference type="Proteomes" id="UP000583127"/>
    </source>
</evidence>
<name>A0A7X9X5I2_9BURK</name>
<comment type="caution">
    <text evidence="3">The sequence shown here is derived from an EMBL/GenBank/DDBJ whole genome shotgun (WGS) entry which is preliminary data.</text>
</comment>
<reference evidence="3 4" key="1">
    <citation type="submission" date="2020-04" db="EMBL/GenBank/DDBJ databases">
        <title>Paraburkholderia sp. G-4-1-8 isolated from soil.</title>
        <authorList>
            <person name="Dahal R.H."/>
        </authorList>
    </citation>
    <scope>NUCLEOTIDE SEQUENCE [LARGE SCALE GENOMIC DNA]</scope>
    <source>
        <strain evidence="3 4">G-4-1-8</strain>
    </source>
</reference>
<dbReference type="GO" id="GO:0016787">
    <property type="term" value="F:hydrolase activity"/>
    <property type="evidence" value="ECO:0007669"/>
    <property type="project" value="UniProtKB-KW"/>
</dbReference>
<dbReference type="AlphaFoldDB" id="A0A7X9X5I2"/>
<dbReference type="Pfam" id="PF04909">
    <property type="entry name" value="Amidohydro_2"/>
    <property type="match status" value="1"/>
</dbReference>
<feature type="domain" description="Amidohydrolase-related" evidence="2">
    <location>
        <begin position="3"/>
        <end position="276"/>
    </location>
</feature>
<proteinExistence type="inferred from homology"/>
<keyword evidence="3" id="KW-0378">Hydrolase</keyword>
<dbReference type="EMBL" id="JABBFZ010000006">
    <property type="protein sequence ID" value="NML31859.1"/>
    <property type="molecule type" value="Genomic_DNA"/>
</dbReference>
<evidence type="ECO:0000259" key="2">
    <source>
        <dbReference type="Pfam" id="PF04909"/>
    </source>
</evidence>
<comment type="similarity">
    <text evidence="1">Belongs to the metallo-dependent hydrolases superfamily.</text>
</comment>
<dbReference type="SUPFAM" id="SSF51556">
    <property type="entry name" value="Metallo-dependent hydrolases"/>
    <property type="match status" value="1"/>
</dbReference>
<gene>
    <name evidence="3" type="ORF">HHL14_13555</name>
</gene>
<organism evidence="3 4">
    <name type="scientific">Paraburkholderia antibiotica</name>
    <dbReference type="NCBI Taxonomy" id="2728839"/>
    <lineage>
        <taxon>Bacteria</taxon>
        <taxon>Pseudomonadati</taxon>
        <taxon>Pseudomonadota</taxon>
        <taxon>Betaproteobacteria</taxon>
        <taxon>Burkholderiales</taxon>
        <taxon>Burkholderiaceae</taxon>
        <taxon>Paraburkholderia</taxon>
    </lineage>
</organism>
<dbReference type="PANTHER" id="PTHR43569:SF2">
    <property type="entry name" value="AMIDOHYDROLASE-RELATED DOMAIN-CONTAINING PROTEIN"/>
    <property type="match status" value="1"/>
</dbReference>
<sequence length="277" mass="31810">MLIDAHHHLWRIARNDYGWLTPDTGFLYRDYEPADFKPLLDAHGIERAVVIQAAPTLAETDFLLSLAERHPYLGAVVGWVDFAARDTPEQLDRLSRHPRFRGVRPMIQDIPEDDWMLRPELHETFVALTERDLSFDALIQPRHLRALLELVGRHPSLRIAIDHCGKPEVRDWQAGDASFNAWRDGMTELARYSNVVCKLSALPTRSAPNWTADTFAAYVDVLMTAFGETRLMWASDWPILERNGRYADWLRVARQLVPEAAHARVFGATAQAFYRIE</sequence>
<keyword evidence="4" id="KW-1185">Reference proteome</keyword>
<dbReference type="RefSeq" id="WP_169498110.1">
    <property type="nucleotide sequence ID" value="NZ_JABBFZ010000006.1"/>
</dbReference>
<accession>A0A7X9X5I2</accession>
<dbReference type="PANTHER" id="PTHR43569">
    <property type="entry name" value="AMIDOHYDROLASE"/>
    <property type="match status" value="1"/>
</dbReference>
<dbReference type="InterPro" id="IPR006680">
    <property type="entry name" value="Amidohydro-rel"/>
</dbReference>
<dbReference type="InterPro" id="IPR032466">
    <property type="entry name" value="Metal_Hydrolase"/>
</dbReference>
<evidence type="ECO:0000313" key="3">
    <source>
        <dbReference type="EMBL" id="NML31859.1"/>
    </source>
</evidence>
<dbReference type="Proteomes" id="UP000583127">
    <property type="component" value="Unassembled WGS sequence"/>
</dbReference>
<dbReference type="InterPro" id="IPR052350">
    <property type="entry name" value="Metallo-dep_Lactonases"/>
</dbReference>